<evidence type="ECO:0000256" key="1">
    <source>
        <dbReference type="SAM" id="SignalP"/>
    </source>
</evidence>
<name>T1K266_TETUR</name>
<accession>T1K266</accession>
<feature type="signal peptide" evidence="1">
    <location>
        <begin position="1"/>
        <end position="23"/>
    </location>
</feature>
<proteinExistence type="predicted"/>
<evidence type="ECO:0000313" key="3">
    <source>
        <dbReference type="Proteomes" id="UP000015104"/>
    </source>
</evidence>
<protein>
    <submittedName>
        <fullName evidence="2">Uncharacterized protein</fullName>
    </submittedName>
</protein>
<keyword evidence="1" id="KW-0732">Signal</keyword>
<reference evidence="2" key="2">
    <citation type="submission" date="2015-06" db="UniProtKB">
        <authorList>
            <consortium name="EnsemblMetazoa"/>
        </authorList>
    </citation>
    <scope>IDENTIFICATION</scope>
</reference>
<organism evidence="2 3">
    <name type="scientific">Tetranychus urticae</name>
    <name type="common">Two-spotted spider mite</name>
    <dbReference type="NCBI Taxonomy" id="32264"/>
    <lineage>
        <taxon>Eukaryota</taxon>
        <taxon>Metazoa</taxon>
        <taxon>Ecdysozoa</taxon>
        <taxon>Arthropoda</taxon>
        <taxon>Chelicerata</taxon>
        <taxon>Arachnida</taxon>
        <taxon>Acari</taxon>
        <taxon>Acariformes</taxon>
        <taxon>Trombidiformes</taxon>
        <taxon>Prostigmata</taxon>
        <taxon>Eleutherengona</taxon>
        <taxon>Raphignathae</taxon>
        <taxon>Tetranychoidea</taxon>
        <taxon>Tetranychidae</taxon>
        <taxon>Tetranychus</taxon>
    </lineage>
</organism>
<keyword evidence="3" id="KW-1185">Reference proteome</keyword>
<dbReference type="AlphaFoldDB" id="T1K266"/>
<dbReference type="EnsemblMetazoa" id="tetur04g03910.1">
    <property type="protein sequence ID" value="tetur04g03910.1"/>
    <property type="gene ID" value="tetur04g03910"/>
</dbReference>
<evidence type="ECO:0000313" key="2">
    <source>
        <dbReference type="EnsemblMetazoa" id="tetur04g03910.1"/>
    </source>
</evidence>
<dbReference type="HOGENOM" id="CLU_187111_0_0_1"/>
<sequence>MVSKVMLICVLLISIGVIMEAQAGDKGRSNIVLQGSNGDKLVLQTGKKGKGANIVSKDGFGGEIVLSTDRRR</sequence>
<feature type="chain" id="PRO_5004580222" evidence="1">
    <location>
        <begin position="24"/>
        <end position="72"/>
    </location>
</feature>
<dbReference type="Proteomes" id="UP000015104">
    <property type="component" value="Unassembled WGS sequence"/>
</dbReference>
<dbReference type="EMBL" id="CAEY01001359">
    <property type="status" value="NOT_ANNOTATED_CDS"/>
    <property type="molecule type" value="Genomic_DNA"/>
</dbReference>
<reference evidence="3" key="1">
    <citation type="submission" date="2011-08" db="EMBL/GenBank/DDBJ databases">
        <authorList>
            <person name="Rombauts S."/>
        </authorList>
    </citation>
    <scope>NUCLEOTIDE SEQUENCE</scope>
    <source>
        <strain evidence="3">London</strain>
    </source>
</reference>